<feature type="region of interest" description="Disordered" evidence="1">
    <location>
        <begin position="45"/>
        <end position="96"/>
    </location>
</feature>
<comment type="caution">
    <text evidence="2">The sequence shown here is derived from an EMBL/GenBank/DDBJ whole genome shotgun (WGS) entry which is preliminary data.</text>
</comment>
<dbReference type="Proteomes" id="UP000265520">
    <property type="component" value="Unassembled WGS sequence"/>
</dbReference>
<dbReference type="EMBL" id="LXQA010001606">
    <property type="protein sequence ID" value="MCH80884.1"/>
    <property type="molecule type" value="Genomic_DNA"/>
</dbReference>
<protein>
    <submittedName>
        <fullName evidence="2">Uncharacterized protein</fullName>
    </submittedName>
</protein>
<accession>A0A392M2Q0</accession>
<gene>
    <name evidence="2" type="ORF">A2U01_0001660</name>
</gene>
<organism evidence="2 3">
    <name type="scientific">Trifolium medium</name>
    <dbReference type="NCBI Taxonomy" id="97028"/>
    <lineage>
        <taxon>Eukaryota</taxon>
        <taxon>Viridiplantae</taxon>
        <taxon>Streptophyta</taxon>
        <taxon>Embryophyta</taxon>
        <taxon>Tracheophyta</taxon>
        <taxon>Spermatophyta</taxon>
        <taxon>Magnoliopsida</taxon>
        <taxon>eudicotyledons</taxon>
        <taxon>Gunneridae</taxon>
        <taxon>Pentapetalae</taxon>
        <taxon>rosids</taxon>
        <taxon>fabids</taxon>
        <taxon>Fabales</taxon>
        <taxon>Fabaceae</taxon>
        <taxon>Papilionoideae</taxon>
        <taxon>50 kb inversion clade</taxon>
        <taxon>NPAAA clade</taxon>
        <taxon>Hologalegina</taxon>
        <taxon>IRL clade</taxon>
        <taxon>Trifolieae</taxon>
        <taxon>Trifolium</taxon>
    </lineage>
</organism>
<evidence type="ECO:0000313" key="3">
    <source>
        <dbReference type="Proteomes" id="UP000265520"/>
    </source>
</evidence>
<proteinExistence type="predicted"/>
<evidence type="ECO:0000313" key="2">
    <source>
        <dbReference type="EMBL" id="MCH80884.1"/>
    </source>
</evidence>
<feature type="compositionally biased region" description="Polar residues" evidence="1">
    <location>
        <begin position="45"/>
        <end position="80"/>
    </location>
</feature>
<keyword evidence="3" id="KW-1185">Reference proteome</keyword>
<reference evidence="2 3" key="1">
    <citation type="journal article" date="2018" name="Front. Plant Sci.">
        <title>Red Clover (Trifolium pratense) and Zigzag Clover (T. medium) - A Picture of Genomic Similarities and Differences.</title>
        <authorList>
            <person name="Dluhosova J."/>
            <person name="Istvanek J."/>
            <person name="Nedelnik J."/>
            <person name="Repkova J."/>
        </authorList>
    </citation>
    <scope>NUCLEOTIDE SEQUENCE [LARGE SCALE GENOMIC DNA]</scope>
    <source>
        <strain evidence="3">cv. 10/8</strain>
        <tissue evidence="2">Leaf</tissue>
    </source>
</reference>
<name>A0A392M2Q0_9FABA</name>
<feature type="compositionally biased region" description="Basic and acidic residues" evidence="1">
    <location>
        <begin position="87"/>
        <end position="96"/>
    </location>
</feature>
<sequence>MIFLDDNATTLVELNARKEDAKQSDAGCQRGLTIVTMPTPGFVLQNTATTSSSTIDHSPSAQHSTSISSRRTLQVSNDPTLSLHAHSTGDDRAQGS</sequence>
<evidence type="ECO:0000256" key="1">
    <source>
        <dbReference type="SAM" id="MobiDB-lite"/>
    </source>
</evidence>
<dbReference type="AlphaFoldDB" id="A0A392M2Q0"/>